<protein>
    <submittedName>
        <fullName evidence="1">Uncharacterized protein</fullName>
    </submittedName>
</protein>
<dbReference type="EMBL" id="LAZR01016091">
    <property type="protein sequence ID" value="KKM06004.1"/>
    <property type="molecule type" value="Genomic_DNA"/>
</dbReference>
<name>A0A0F9H4N7_9ZZZZ</name>
<evidence type="ECO:0000313" key="1">
    <source>
        <dbReference type="EMBL" id="KKM06004.1"/>
    </source>
</evidence>
<organism evidence="1">
    <name type="scientific">marine sediment metagenome</name>
    <dbReference type="NCBI Taxonomy" id="412755"/>
    <lineage>
        <taxon>unclassified sequences</taxon>
        <taxon>metagenomes</taxon>
        <taxon>ecological metagenomes</taxon>
    </lineage>
</organism>
<reference evidence="1" key="1">
    <citation type="journal article" date="2015" name="Nature">
        <title>Complex archaea that bridge the gap between prokaryotes and eukaryotes.</title>
        <authorList>
            <person name="Spang A."/>
            <person name="Saw J.H."/>
            <person name="Jorgensen S.L."/>
            <person name="Zaremba-Niedzwiedzka K."/>
            <person name="Martijn J."/>
            <person name="Lind A.E."/>
            <person name="van Eijk R."/>
            <person name="Schleper C."/>
            <person name="Guy L."/>
            <person name="Ettema T.J."/>
        </authorList>
    </citation>
    <scope>NUCLEOTIDE SEQUENCE</scope>
</reference>
<accession>A0A0F9H4N7</accession>
<proteinExistence type="predicted"/>
<dbReference type="AlphaFoldDB" id="A0A0F9H4N7"/>
<gene>
    <name evidence="1" type="ORF">LCGC14_1748330</name>
</gene>
<sequence length="72" mass="8298">MKITIEIPEKVLQQIVDTIKEYSDIVLTVEELKANPKLEAFFQSDLDTMYFEEFLNGLDAINFVEDLGLEKA</sequence>
<comment type="caution">
    <text evidence="1">The sequence shown here is derived from an EMBL/GenBank/DDBJ whole genome shotgun (WGS) entry which is preliminary data.</text>
</comment>